<evidence type="ECO:0000313" key="2">
    <source>
        <dbReference type="Proteomes" id="UP001055439"/>
    </source>
</evidence>
<dbReference type="AlphaFoldDB" id="A0A9E7GC15"/>
<proteinExistence type="predicted"/>
<sequence>MMAIVVGSEPFTSPIKVMRIIFDLDICNRQKRSTILVAYCVEQAIAKLAKAGEYRVINQFMEQFSVDDYAMLFMDAGKKLRLDVQPISGLNPEREA</sequence>
<accession>A0A9E7GC15</accession>
<dbReference type="OrthoDB" id="494308at2759"/>
<dbReference type="EMBL" id="CP097508">
    <property type="protein sequence ID" value="URE09552.1"/>
    <property type="molecule type" value="Genomic_DNA"/>
</dbReference>
<reference evidence="1" key="1">
    <citation type="submission" date="2022-05" db="EMBL/GenBank/DDBJ databases">
        <title>The Musa troglodytarum L. genome provides insights into the mechanism of non-climacteric behaviour and enrichment of carotenoids.</title>
        <authorList>
            <person name="Wang J."/>
        </authorList>
    </citation>
    <scope>NUCLEOTIDE SEQUENCE</scope>
    <source>
        <tissue evidence="1">Leaf</tissue>
    </source>
</reference>
<name>A0A9E7GC15_9LILI</name>
<evidence type="ECO:0000313" key="1">
    <source>
        <dbReference type="EMBL" id="URE09552.1"/>
    </source>
</evidence>
<gene>
    <name evidence="1" type="ORF">MUK42_17264</name>
</gene>
<dbReference type="Gene3D" id="3.90.25.10">
    <property type="entry name" value="UDP-galactose 4-epimerase, domain 1"/>
    <property type="match status" value="1"/>
</dbReference>
<dbReference type="Proteomes" id="UP001055439">
    <property type="component" value="Chromosome 6"/>
</dbReference>
<dbReference type="Gene3D" id="3.40.50.720">
    <property type="entry name" value="NAD(P)-binding Rossmann-like Domain"/>
    <property type="match status" value="1"/>
</dbReference>
<keyword evidence="2" id="KW-1185">Reference proteome</keyword>
<organism evidence="1 2">
    <name type="scientific">Musa troglodytarum</name>
    <name type="common">fe'i banana</name>
    <dbReference type="NCBI Taxonomy" id="320322"/>
    <lineage>
        <taxon>Eukaryota</taxon>
        <taxon>Viridiplantae</taxon>
        <taxon>Streptophyta</taxon>
        <taxon>Embryophyta</taxon>
        <taxon>Tracheophyta</taxon>
        <taxon>Spermatophyta</taxon>
        <taxon>Magnoliopsida</taxon>
        <taxon>Liliopsida</taxon>
        <taxon>Zingiberales</taxon>
        <taxon>Musaceae</taxon>
        <taxon>Musa</taxon>
    </lineage>
</organism>
<protein>
    <submittedName>
        <fullName evidence="1">Uncharacterized protein</fullName>
    </submittedName>
</protein>